<name>A0A7Y6ILQ5_9ACTN</name>
<dbReference type="PRINTS" id="PR00411">
    <property type="entry name" value="PNDRDTASEI"/>
</dbReference>
<dbReference type="InterPro" id="IPR041854">
    <property type="entry name" value="BFD-like_2Fe2S-bd_dom_sf"/>
</dbReference>
<reference evidence="4 5" key="1">
    <citation type="submission" date="2020-06" db="EMBL/GenBank/DDBJ databases">
        <authorList>
            <person name="Chanama M."/>
        </authorList>
    </citation>
    <scope>NUCLEOTIDE SEQUENCE [LARGE SCALE GENOMIC DNA]</scope>
    <source>
        <strain evidence="4 5">TBRC6557</strain>
    </source>
</reference>
<dbReference type="EMBL" id="JABWGO010000001">
    <property type="protein sequence ID" value="NUW40582.1"/>
    <property type="molecule type" value="Genomic_DNA"/>
</dbReference>
<dbReference type="PIRSF" id="PIRSF037495">
    <property type="entry name" value="Opine_OX_OoxA/HcnB"/>
    <property type="match status" value="1"/>
</dbReference>
<keyword evidence="5" id="KW-1185">Reference proteome</keyword>
<dbReference type="CDD" id="cd19946">
    <property type="entry name" value="GlpA-like_Fer2_BFD-like"/>
    <property type="match status" value="1"/>
</dbReference>
<dbReference type="InterPro" id="IPR036188">
    <property type="entry name" value="FAD/NAD-bd_sf"/>
</dbReference>
<organism evidence="4 5">
    <name type="scientific">Nonomuraea rhodomycinica</name>
    <dbReference type="NCBI Taxonomy" id="1712872"/>
    <lineage>
        <taxon>Bacteria</taxon>
        <taxon>Bacillati</taxon>
        <taxon>Actinomycetota</taxon>
        <taxon>Actinomycetes</taxon>
        <taxon>Streptosporangiales</taxon>
        <taxon>Streptosporangiaceae</taxon>
        <taxon>Nonomuraea</taxon>
    </lineage>
</organism>
<keyword evidence="1" id="KW-0560">Oxidoreductase</keyword>
<dbReference type="AlphaFoldDB" id="A0A7Y6ILQ5"/>
<protein>
    <submittedName>
        <fullName evidence="4">FAD-dependent oxidoreductase</fullName>
    </submittedName>
</protein>
<evidence type="ECO:0000259" key="3">
    <source>
        <dbReference type="Pfam" id="PF07992"/>
    </source>
</evidence>
<dbReference type="Proteomes" id="UP000546126">
    <property type="component" value="Unassembled WGS sequence"/>
</dbReference>
<dbReference type="InterPro" id="IPR017224">
    <property type="entry name" value="Opine_Oxase_asu/HCN_bsu"/>
</dbReference>
<dbReference type="InterPro" id="IPR023753">
    <property type="entry name" value="FAD/NAD-binding_dom"/>
</dbReference>
<dbReference type="SUPFAM" id="SSF51905">
    <property type="entry name" value="FAD/NAD(P)-binding domain"/>
    <property type="match status" value="1"/>
</dbReference>
<evidence type="ECO:0000313" key="4">
    <source>
        <dbReference type="EMBL" id="NUW40582.1"/>
    </source>
</evidence>
<dbReference type="PANTHER" id="PTHR42949:SF3">
    <property type="entry name" value="ANAEROBIC GLYCEROL-3-PHOSPHATE DEHYDROGENASE SUBUNIT B"/>
    <property type="match status" value="1"/>
</dbReference>
<dbReference type="Pfam" id="PF07992">
    <property type="entry name" value="Pyr_redox_2"/>
    <property type="match status" value="1"/>
</dbReference>
<evidence type="ECO:0000256" key="1">
    <source>
        <dbReference type="ARBA" id="ARBA00023002"/>
    </source>
</evidence>
<gene>
    <name evidence="4" type="ORF">HT134_10585</name>
</gene>
<feature type="domain" description="FAD/NAD(P)-binding" evidence="3">
    <location>
        <begin position="5"/>
        <end position="374"/>
    </location>
</feature>
<dbReference type="Gene3D" id="3.50.50.60">
    <property type="entry name" value="FAD/NAD(P)-binding domain"/>
    <property type="match status" value="3"/>
</dbReference>
<dbReference type="RefSeq" id="WP_175599941.1">
    <property type="nucleotide sequence ID" value="NZ_JABWGO010000001.1"/>
</dbReference>
<evidence type="ECO:0000313" key="5">
    <source>
        <dbReference type="Proteomes" id="UP000546126"/>
    </source>
</evidence>
<dbReference type="GO" id="GO:0016491">
    <property type="term" value="F:oxidoreductase activity"/>
    <property type="evidence" value="ECO:0007669"/>
    <property type="project" value="UniProtKB-KW"/>
</dbReference>
<comment type="caution">
    <text evidence="4">The sequence shown here is derived from an EMBL/GenBank/DDBJ whole genome shotgun (WGS) entry which is preliminary data.</text>
</comment>
<feature type="region of interest" description="Disordered" evidence="2">
    <location>
        <begin position="104"/>
        <end position="137"/>
    </location>
</feature>
<evidence type="ECO:0000256" key="2">
    <source>
        <dbReference type="SAM" id="MobiDB-lite"/>
    </source>
</evidence>
<dbReference type="PANTHER" id="PTHR42949">
    <property type="entry name" value="ANAEROBIC GLYCEROL-3-PHOSPHATE DEHYDROGENASE SUBUNIT B"/>
    <property type="match status" value="1"/>
</dbReference>
<proteinExistence type="predicted"/>
<sequence>MTRTHDVAVVGAGPAGLAAAVEAAEAGLDVALVDGAAQPGGQYWRHYDERHARPDDRAGHHGWPVFTGLRERLRTARAAGRIRYLPGRQVYLVTRDEAGTFTLRTTPSGAVGTPESISASGAVGTPESTSASGAGEAAKTFAASSPSGASAPDAAGQVTARALILCTGGYDRQLPVPGWDLPGVMTAGGVQALLKGHRVLAGRRAVVAGTGPFLLPVATGLARAGASVEAVAEANGTLGWLRDPVGAASVPGKAVEAAQYAALMARHRIPYRTRTVVTRILGQDRVEAVRISRVDRDGRPAGPVKEIAADLVALGWGFTPSLELALMLGADTRKDVDGSLVVAVDGFQRSSVEGVYVAGEATGVGGAVLATQEGRLSALALARSLGRPAVPGLMGRLRAAIGRGRRFAAAMHRTYPVPSAWTEWLEERTLVCRCEEVSYGDLRRAHTDLCAHDPRTLKMLARPGMGWCQGRVCGFATAGIAACLNRRETTAEDLRPLSTRSLAAPVTLGELAALDRSRTSPDDPHHDQ</sequence>
<dbReference type="InterPro" id="IPR051691">
    <property type="entry name" value="Metab_Enz_Cyan_OpOx_G3PDH"/>
</dbReference>
<feature type="compositionally biased region" description="Low complexity" evidence="2">
    <location>
        <begin position="127"/>
        <end position="137"/>
    </location>
</feature>
<accession>A0A7Y6ILQ5</accession>
<dbReference type="PRINTS" id="PR00368">
    <property type="entry name" value="FADPNR"/>
</dbReference>
<dbReference type="Gene3D" id="1.10.10.1100">
    <property type="entry name" value="BFD-like [2Fe-2S]-binding domain"/>
    <property type="match status" value="1"/>
</dbReference>